<dbReference type="CDD" id="cd02440">
    <property type="entry name" value="AdoMet_MTases"/>
    <property type="match status" value="1"/>
</dbReference>
<feature type="binding site" evidence="14">
    <location>
        <position position="316"/>
    </location>
    <ligand>
        <name>S-adenosyl-L-methionine</name>
        <dbReference type="ChEBI" id="CHEBI:59789"/>
    </ligand>
</feature>
<feature type="binding site" evidence="14">
    <location>
        <begin position="248"/>
        <end position="254"/>
    </location>
    <ligand>
        <name>S-adenosyl-L-methionine</name>
        <dbReference type="ChEBI" id="CHEBI:59789"/>
    </ligand>
</feature>
<dbReference type="AlphaFoldDB" id="A0A133NE12"/>
<dbReference type="SUPFAM" id="SSF48013">
    <property type="entry name" value="NusB-like"/>
    <property type="match status" value="1"/>
</dbReference>
<dbReference type="PANTHER" id="PTHR22807">
    <property type="entry name" value="NOP2 YEAST -RELATED NOL1/NOP2/FMU SUN DOMAIN-CONTAINING"/>
    <property type="match status" value="1"/>
</dbReference>
<evidence type="ECO:0000256" key="5">
    <source>
        <dbReference type="ARBA" id="ARBA00022490"/>
    </source>
</evidence>
<evidence type="ECO:0000256" key="10">
    <source>
        <dbReference type="ARBA" id="ARBA00022884"/>
    </source>
</evidence>
<dbReference type="GO" id="GO:0006355">
    <property type="term" value="P:regulation of DNA-templated transcription"/>
    <property type="evidence" value="ECO:0007669"/>
    <property type="project" value="InterPro"/>
</dbReference>
<dbReference type="InterPro" id="IPR029063">
    <property type="entry name" value="SAM-dependent_MTases_sf"/>
</dbReference>
<dbReference type="Gene3D" id="1.10.940.10">
    <property type="entry name" value="NusB-like"/>
    <property type="match status" value="1"/>
</dbReference>
<dbReference type="InterPro" id="IPR018314">
    <property type="entry name" value="RsmB/NOL1/NOP2-like_CS"/>
</dbReference>
<evidence type="ECO:0000256" key="11">
    <source>
        <dbReference type="ARBA" id="ARBA00030399"/>
    </source>
</evidence>
<dbReference type="InterPro" id="IPR049560">
    <property type="entry name" value="MeTrfase_RsmB-F_NOP2_cat"/>
</dbReference>
<keyword evidence="7 14" id="KW-0489">Methyltransferase</keyword>
<dbReference type="PROSITE" id="PS51686">
    <property type="entry name" value="SAM_MT_RSMB_NOP"/>
    <property type="match status" value="1"/>
</dbReference>
<accession>A0A133NE12</accession>
<dbReference type="GO" id="GO:0003723">
    <property type="term" value="F:RNA binding"/>
    <property type="evidence" value="ECO:0007669"/>
    <property type="project" value="UniProtKB-UniRule"/>
</dbReference>
<dbReference type="GO" id="GO:0005737">
    <property type="term" value="C:cytoplasm"/>
    <property type="evidence" value="ECO:0007669"/>
    <property type="project" value="UniProtKB-SubCell"/>
</dbReference>
<dbReference type="Gene3D" id="3.40.50.150">
    <property type="entry name" value="Vaccinia Virus protein VP39"/>
    <property type="match status" value="1"/>
</dbReference>
<dbReference type="InterPro" id="IPR035926">
    <property type="entry name" value="NusB-like_sf"/>
</dbReference>
<feature type="binding site" evidence="14">
    <location>
        <position position="299"/>
    </location>
    <ligand>
        <name>S-adenosyl-L-methionine</name>
        <dbReference type="ChEBI" id="CHEBI:59789"/>
    </ligand>
</feature>
<feature type="domain" description="SAM-dependent MTase RsmB/NOP-type" evidence="15">
    <location>
        <begin position="161"/>
        <end position="431"/>
    </location>
</feature>
<reference evidence="17" key="1">
    <citation type="submission" date="2016-01" db="EMBL/GenBank/DDBJ databases">
        <authorList>
            <person name="Mitreva M."/>
            <person name="Pepin K.H."/>
            <person name="Mihindukulasuriya K.A."/>
            <person name="Fulton R."/>
            <person name="Fronick C."/>
            <person name="O'Laughlin M."/>
            <person name="Miner T."/>
            <person name="Herter B."/>
            <person name="Rosa B.A."/>
            <person name="Cordes M."/>
            <person name="Tomlinson C."/>
            <person name="Wollam A."/>
            <person name="Palsikar V.B."/>
            <person name="Mardis E.R."/>
            <person name="Wilson R.K."/>
        </authorList>
    </citation>
    <scope>NUCLEOTIDE SEQUENCE [LARGE SCALE GENOMIC DNA]</scope>
    <source>
        <strain evidence="17">CMW8396</strain>
    </source>
</reference>
<dbReference type="RefSeq" id="WP_060793643.1">
    <property type="nucleotide sequence ID" value="NZ_KQ956534.1"/>
</dbReference>
<evidence type="ECO:0000256" key="6">
    <source>
        <dbReference type="ARBA" id="ARBA00022552"/>
    </source>
</evidence>
<sequence length="440" mass="50738">MAIKNEIIALLQEVDQGKYSNIALNELFHRKVFKKGEKNFITEVFYGVIRNKIYLDYMISQKVKEVKKDWLQQLFRLSFYQIRFMKSDDKGVIWEGVELAKKKYGVSVSRFVNGVLRNFQRSFIEEEENLKREGREEVLFSYPKWFFEQIKKESPERYIEILKSLKRTPLLSVRVNLLKYSCEEFEEYLRKEEIEIIKKVETIYYTKAGNLLNSSEFQEGKIIVQDAASYLAAKNLGAKPGEIVLDTCSAPGGKTSVLAEAMKNEGQILSLDIHTHKIKLIQENCKKLGITIVQAVKLDARHLSLQGKKFDRILVDAPCSGYGVLAKKPEGLYNKKEENIKELVTLQREILTAAAEVLKVGGEMVYSTCTILPAENQENAKWFLKTHPNFESIQLQIPENVAGTYDDCGGFSIDYQEEVVDSFYMIKWRKNLDKALENVL</sequence>
<dbReference type="Pfam" id="PF01029">
    <property type="entry name" value="NusB"/>
    <property type="match status" value="1"/>
</dbReference>
<dbReference type="NCBIfam" id="TIGR00563">
    <property type="entry name" value="rsmB"/>
    <property type="match status" value="1"/>
</dbReference>
<keyword evidence="8 14" id="KW-0808">Transferase</keyword>
<feature type="active site" description="Nucleophile" evidence="14">
    <location>
        <position position="369"/>
    </location>
</feature>
<protein>
    <recommendedName>
        <fullName evidence="4">16S rRNA (cytosine(967)-C(5))-methyltransferase</fullName>
        <ecNumber evidence="4">2.1.1.176</ecNumber>
    </recommendedName>
    <alternativeName>
        <fullName evidence="11">16S rRNA m5C967 methyltransferase</fullName>
    </alternativeName>
    <alternativeName>
        <fullName evidence="12">rRNA (cytosine-C(5)-)-methyltransferase RsmB</fullName>
    </alternativeName>
</protein>
<evidence type="ECO:0000256" key="13">
    <source>
        <dbReference type="ARBA" id="ARBA00047283"/>
    </source>
</evidence>
<dbReference type="Pfam" id="PF22458">
    <property type="entry name" value="RsmF-B_ferredox"/>
    <property type="match status" value="1"/>
</dbReference>
<keyword evidence="17" id="KW-1185">Reference proteome</keyword>
<evidence type="ECO:0000256" key="12">
    <source>
        <dbReference type="ARBA" id="ARBA00031088"/>
    </source>
</evidence>
<dbReference type="Pfam" id="PF01189">
    <property type="entry name" value="Methyltr_RsmB-F"/>
    <property type="match status" value="1"/>
</dbReference>
<comment type="subcellular location">
    <subcellularLocation>
        <location evidence="2">Cytoplasm</location>
    </subcellularLocation>
</comment>
<dbReference type="PROSITE" id="PS01153">
    <property type="entry name" value="NOL1_NOP2_SUN"/>
    <property type="match status" value="1"/>
</dbReference>
<evidence type="ECO:0000256" key="4">
    <source>
        <dbReference type="ARBA" id="ARBA00012140"/>
    </source>
</evidence>
<dbReference type="EC" id="2.1.1.176" evidence="4"/>
<dbReference type="STRING" id="134605.HMPREF3206_00949"/>
<keyword evidence="10 14" id="KW-0694">RNA-binding</keyword>
<name>A0A133NE12_9FUSO</name>
<organism evidence="16 17">
    <name type="scientific">Fusobacterium equinum</name>
    <dbReference type="NCBI Taxonomy" id="134605"/>
    <lineage>
        <taxon>Bacteria</taxon>
        <taxon>Fusobacteriati</taxon>
        <taxon>Fusobacteriota</taxon>
        <taxon>Fusobacteriia</taxon>
        <taxon>Fusobacteriales</taxon>
        <taxon>Fusobacteriaceae</taxon>
        <taxon>Fusobacterium</taxon>
    </lineage>
</organism>
<dbReference type="NCBIfam" id="NF011494">
    <property type="entry name" value="PRK14902.1"/>
    <property type="match status" value="1"/>
</dbReference>
<evidence type="ECO:0000256" key="14">
    <source>
        <dbReference type="PROSITE-ProRule" id="PRU01023"/>
    </source>
</evidence>
<evidence type="ECO:0000313" key="16">
    <source>
        <dbReference type="EMBL" id="KXA14526.1"/>
    </source>
</evidence>
<comment type="catalytic activity">
    <reaction evidence="13">
        <text>cytidine(967) in 16S rRNA + S-adenosyl-L-methionine = 5-methylcytidine(967) in 16S rRNA + S-adenosyl-L-homocysteine + H(+)</text>
        <dbReference type="Rhea" id="RHEA:42748"/>
        <dbReference type="Rhea" id="RHEA-COMP:10219"/>
        <dbReference type="Rhea" id="RHEA-COMP:10220"/>
        <dbReference type="ChEBI" id="CHEBI:15378"/>
        <dbReference type="ChEBI" id="CHEBI:57856"/>
        <dbReference type="ChEBI" id="CHEBI:59789"/>
        <dbReference type="ChEBI" id="CHEBI:74483"/>
        <dbReference type="ChEBI" id="CHEBI:82748"/>
        <dbReference type="EC" id="2.1.1.176"/>
    </reaction>
</comment>
<comment type="similarity">
    <text evidence="3 14">Belongs to the class I-like SAM-binding methyltransferase superfamily. RsmB/NOP family.</text>
</comment>
<dbReference type="PANTHER" id="PTHR22807:SF53">
    <property type="entry name" value="RIBOSOMAL RNA SMALL SUBUNIT METHYLTRANSFERASE B-RELATED"/>
    <property type="match status" value="1"/>
</dbReference>
<proteinExistence type="inferred from homology"/>
<dbReference type="PRINTS" id="PR02008">
    <property type="entry name" value="RCMTFAMILY"/>
</dbReference>
<evidence type="ECO:0000259" key="15">
    <source>
        <dbReference type="PROSITE" id="PS51686"/>
    </source>
</evidence>
<comment type="function">
    <text evidence="1">Specifically methylates the cytosine at position 967 (m5C967) of 16S rRNA.</text>
</comment>
<keyword evidence="5" id="KW-0963">Cytoplasm</keyword>
<keyword evidence="9 14" id="KW-0949">S-adenosyl-L-methionine</keyword>
<dbReference type="SUPFAM" id="SSF53335">
    <property type="entry name" value="S-adenosyl-L-methionine-dependent methyltransferases"/>
    <property type="match status" value="1"/>
</dbReference>
<evidence type="ECO:0000256" key="2">
    <source>
        <dbReference type="ARBA" id="ARBA00004496"/>
    </source>
</evidence>
<dbReference type="InterPro" id="IPR023267">
    <property type="entry name" value="RCMT"/>
</dbReference>
<dbReference type="InterPro" id="IPR006027">
    <property type="entry name" value="NusB_RsmB_TIM44"/>
</dbReference>
<evidence type="ECO:0000256" key="1">
    <source>
        <dbReference type="ARBA" id="ARBA00002724"/>
    </source>
</evidence>
<evidence type="ECO:0000313" key="17">
    <source>
        <dbReference type="Proteomes" id="UP000070617"/>
    </source>
</evidence>
<dbReference type="Gene3D" id="3.30.70.1170">
    <property type="entry name" value="Sun protein, domain 3"/>
    <property type="match status" value="1"/>
</dbReference>
<keyword evidence="6" id="KW-0698">rRNA processing</keyword>
<dbReference type="EMBL" id="LRPX01000041">
    <property type="protein sequence ID" value="KXA14526.1"/>
    <property type="molecule type" value="Genomic_DNA"/>
</dbReference>
<comment type="caution">
    <text evidence="16">The sequence shown here is derived from an EMBL/GenBank/DDBJ whole genome shotgun (WGS) entry which is preliminary data.</text>
</comment>
<dbReference type="Proteomes" id="UP000070617">
    <property type="component" value="Unassembled WGS sequence"/>
</dbReference>
<dbReference type="InterPro" id="IPR054728">
    <property type="entry name" value="RsmB-like_ferredoxin"/>
</dbReference>
<evidence type="ECO:0000256" key="3">
    <source>
        <dbReference type="ARBA" id="ARBA00007494"/>
    </source>
</evidence>
<dbReference type="FunFam" id="3.40.50.150:FF:000022">
    <property type="entry name" value="Ribosomal RNA small subunit methyltransferase B"/>
    <property type="match status" value="1"/>
</dbReference>
<gene>
    <name evidence="16" type="ORF">HMPREF3206_00949</name>
</gene>
<evidence type="ECO:0000256" key="7">
    <source>
        <dbReference type="ARBA" id="ARBA00022603"/>
    </source>
</evidence>
<dbReference type="InterPro" id="IPR001678">
    <property type="entry name" value="MeTrfase_RsmB-F_NOP2_dom"/>
</dbReference>
<evidence type="ECO:0000256" key="8">
    <source>
        <dbReference type="ARBA" id="ARBA00022679"/>
    </source>
</evidence>
<evidence type="ECO:0000256" key="9">
    <source>
        <dbReference type="ARBA" id="ARBA00022691"/>
    </source>
</evidence>
<dbReference type="PATRIC" id="fig|134605.3.peg.944"/>
<dbReference type="GO" id="GO:0008649">
    <property type="term" value="F:rRNA methyltransferase activity"/>
    <property type="evidence" value="ECO:0007669"/>
    <property type="project" value="InterPro"/>
</dbReference>
<feature type="binding site" evidence="14">
    <location>
        <position position="272"/>
    </location>
    <ligand>
        <name>S-adenosyl-L-methionine</name>
        <dbReference type="ChEBI" id="CHEBI:59789"/>
    </ligand>
</feature>
<dbReference type="InterPro" id="IPR004573">
    <property type="entry name" value="rRNA_ssu_MeTfrase_B"/>
</dbReference>